<feature type="domain" description="Acyl-ACP thioesterase-like C-terminal" evidence="9">
    <location>
        <begin position="153"/>
        <end position="248"/>
    </location>
</feature>
<dbReference type="SUPFAM" id="SSF54637">
    <property type="entry name" value="Thioesterase/thiol ester dehydrase-isomerase"/>
    <property type="match status" value="2"/>
</dbReference>
<dbReference type="PATRIC" id="fig|1227275.3.peg.1656"/>
<dbReference type="InterPro" id="IPR002864">
    <property type="entry name" value="Acyl-ACP_thioesterase_NHD"/>
</dbReference>
<organism evidence="10 11">
    <name type="scientific">Streptococcus sobrinus W1703</name>
    <dbReference type="NCBI Taxonomy" id="1227275"/>
    <lineage>
        <taxon>Bacteria</taxon>
        <taxon>Bacillati</taxon>
        <taxon>Bacillota</taxon>
        <taxon>Bacilli</taxon>
        <taxon>Lactobacillales</taxon>
        <taxon>Streptococcaceae</taxon>
        <taxon>Streptococcus</taxon>
    </lineage>
</organism>
<comment type="caution">
    <text evidence="10">The sequence shown here is derived from an EMBL/GenBank/DDBJ whole genome shotgun (WGS) entry which is preliminary data.</text>
</comment>
<dbReference type="Proteomes" id="UP000016617">
    <property type="component" value="Unassembled WGS sequence"/>
</dbReference>
<keyword evidence="4" id="KW-0276">Fatty acid metabolism</keyword>
<dbReference type="PANTHER" id="PTHR31727">
    <property type="entry name" value="OLEOYL-ACYL CARRIER PROTEIN THIOESTERASE 1, CHLOROPLASTIC"/>
    <property type="match status" value="1"/>
</dbReference>
<keyword evidence="3" id="KW-0378">Hydrolase</keyword>
<evidence type="ECO:0000256" key="2">
    <source>
        <dbReference type="ARBA" id="ARBA00022516"/>
    </source>
</evidence>
<dbReference type="Pfam" id="PF20791">
    <property type="entry name" value="Acyl-ACP_TE_C"/>
    <property type="match status" value="1"/>
</dbReference>
<dbReference type="InterPro" id="IPR029069">
    <property type="entry name" value="HotDog_dom_sf"/>
</dbReference>
<evidence type="ECO:0000256" key="6">
    <source>
        <dbReference type="ARBA" id="ARBA00023098"/>
    </source>
</evidence>
<dbReference type="GO" id="GO:0000036">
    <property type="term" value="F:acyl carrier activity"/>
    <property type="evidence" value="ECO:0007669"/>
    <property type="project" value="TreeGrafter"/>
</dbReference>
<evidence type="ECO:0000256" key="5">
    <source>
        <dbReference type="ARBA" id="ARBA00022946"/>
    </source>
</evidence>
<dbReference type="Pfam" id="PF01643">
    <property type="entry name" value="Acyl-ACP_TE"/>
    <property type="match status" value="1"/>
</dbReference>
<reference evidence="10 11" key="1">
    <citation type="submission" date="2013-06" db="EMBL/GenBank/DDBJ databases">
        <authorList>
            <person name="Weinstock G."/>
            <person name="Sodergren E."/>
            <person name="Lobos E.A."/>
            <person name="Fulton L."/>
            <person name="Fulton R."/>
            <person name="Courtney L."/>
            <person name="Fronick C."/>
            <person name="O'Laughlin M."/>
            <person name="Godfrey J."/>
            <person name="Wilson R.M."/>
            <person name="Miner T."/>
            <person name="Farmer C."/>
            <person name="Delehaunty K."/>
            <person name="Cordes M."/>
            <person name="Minx P."/>
            <person name="Tomlinson C."/>
            <person name="Chen J."/>
            <person name="Wollam A."/>
            <person name="Pepin K.H."/>
            <person name="Bhonagiri V."/>
            <person name="Zhang X."/>
            <person name="Warren W."/>
            <person name="Mitreva M."/>
            <person name="Mardis E.R."/>
            <person name="Wilson R.K."/>
        </authorList>
    </citation>
    <scope>NUCLEOTIDE SEQUENCE [LARGE SCALE GENOMIC DNA]</scope>
    <source>
        <strain evidence="10 11">W1703</strain>
    </source>
</reference>
<evidence type="ECO:0000256" key="3">
    <source>
        <dbReference type="ARBA" id="ARBA00022801"/>
    </source>
</evidence>
<gene>
    <name evidence="10" type="ORF">HMPREF1557_01845</name>
</gene>
<evidence type="ECO:0000313" key="11">
    <source>
        <dbReference type="Proteomes" id="UP000016617"/>
    </source>
</evidence>
<accession>U2J2C4</accession>
<feature type="domain" description="Acyl-ACP thioesterase N-terminal hotdog" evidence="8">
    <location>
        <begin position="9"/>
        <end position="139"/>
    </location>
</feature>
<evidence type="ECO:0000259" key="9">
    <source>
        <dbReference type="Pfam" id="PF20791"/>
    </source>
</evidence>
<dbReference type="GO" id="GO:0016297">
    <property type="term" value="F:fatty acyl-[ACP] hydrolase activity"/>
    <property type="evidence" value="ECO:0007669"/>
    <property type="project" value="InterPro"/>
</dbReference>
<keyword evidence="2" id="KW-0444">Lipid biosynthesis</keyword>
<dbReference type="InterPro" id="IPR049427">
    <property type="entry name" value="Acyl-ACP_TE_C"/>
</dbReference>
<dbReference type="InterPro" id="IPR045023">
    <property type="entry name" value="FATA/B"/>
</dbReference>
<sequence>MFKKGEPMGKKYKLTYQVPFYESDINHQIKLPHLLSFALQVSSLQSESLGNTDDWILDNFNLVWVITDYELDIKRLPRYAETIEVETEAVAYNKLFCYRKFYIYGQDGQQIIEISSTFVLMDYDTRKVVTVKDEIVAPYESEKIKKLLRAPKYKALEEAEEALFHVRYLDLDMNGHVNNSKYLEWMYEAMDIEFLKTHVPKKIHLKYLKEIHYGKDIVTRIKQDGLISQHEIKIAQGLHAQAQIEWREREEE</sequence>
<evidence type="ECO:0000256" key="7">
    <source>
        <dbReference type="ARBA" id="ARBA00023160"/>
    </source>
</evidence>
<proteinExistence type="inferred from homology"/>
<keyword evidence="5" id="KW-0809">Transit peptide</keyword>
<dbReference type="HOGENOM" id="CLU_045466_2_0_9"/>
<dbReference type="AlphaFoldDB" id="U2J2C4"/>
<dbReference type="Gene3D" id="3.10.129.10">
    <property type="entry name" value="Hotdog Thioesterase"/>
    <property type="match status" value="1"/>
</dbReference>
<name>U2J2C4_9STRE</name>
<evidence type="ECO:0000259" key="8">
    <source>
        <dbReference type="Pfam" id="PF01643"/>
    </source>
</evidence>
<dbReference type="PANTHER" id="PTHR31727:SF6">
    <property type="entry name" value="OLEOYL-ACYL CARRIER PROTEIN THIOESTERASE 1, CHLOROPLASTIC"/>
    <property type="match status" value="1"/>
</dbReference>
<keyword evidence="7" id="KW-0275">Fatty acid biosynthesis</keyword>
<dbReference type="EMBL" id="AWVA01000109">
    <property type="protein sequence ID" value="ERJ74197.1"/>
    <property type="molecule type" value="Genomic_DNA"/>
</dbReference>
<comment type="similarity">
    <text evidence="1">Belongs to the acyl-ACP thioesterase family.</text>
</comment>
<protein>
    <submittedName>
        <fullName evidence="10">Acyl-ACP thioesterase</fullName>
    </submittedName>
</protein>
<evidence type="ECO:0000313" key="10">
    <source>
        <dbReference type="EMBL" id="ERJ74197.1"/>
    </source>
</evidence>
<evidence type="ECO:0000256" key="4">
    <source>
        <dbReference type="ARBA" id="ARBA00022832"/>
    </source>
</evidence>
<evidence type="ECO:0000256" key="1">
    <source>
        <dbReference type="ARBA" id="ARBA00006500"/>
    </source>
</evidence>
<keyword evidence="6" id="KW-0443">Lipid metabolism</keyword>
<dbReference type="CDD" id="cd00586">
    <property type="entry name" value="4HBT"/>
    <property type="match status" value="2"/>
</dbReference>